<dbReference type="Pfam" id="PF06197">
    <property type="entry name" value="DUF998"/>
    <property type="match status" value="1"/>
</dbReference>
<sequence length="179" mass="17976">MVSSATAPVLLIGGWSVAAALQPSFDPLRDTISALAGLGATDRWVMTVALLGVGICHVVTAHGLRPVATQARVMLAAGGAATVLVAAFPLPRAGSSGAHQAAATIAFACLAIWPALSRVPLARVATGVLVTLVVLFSIALAAGVLVGLAERLAAGAQALWPLAAVLLLRRRRVTVSGPV</sequence>
<gene>
    <name evidence="2" type="ORF">GCM10009827_035720</name>
</gene>
<name>A0ABN2AEG5_9ACTN</name>
<feature type="transmembrane region" description="Helical" evidence="1">
    <location>
        <begin position="44"/>
        <end position="61"/>
    </location>
</feature>
<evidence type="ECO:0000313" key="2">
    <source>
        <dbReference type="EMBL" id="GAA1517571.1"/>
    </source>
</evidence>
<evidence type="ECO:0000256" key="1">
    <source>
        <dbReference type="SAM" id="Phobius"/>
    </source>
</evidence>
<keyword evidence="3" id="KW-1185">Reference proteome</keyword>
<organism evidence="2 3">
    <name type="scientific">Dactylosporangium maewongense</name>
    <dbReference type="NCBI Taxonomy" id="634393"/>
    <lineage>
        <taxon>Bacteria</taxon>
        <taxon>Bacillati</taxon>
        <taxon>Actinomycetota</taxon>
        <taxon>Actinomycetes</taxon>
        <taxon>Micromonosporales</taxon>
        <taxon>Micromonosporaceae</taxon>
        <taxon>Dactylosporangium</taxon>
    </lineage>
</organism>
<dbReference type="InterPro" id="IPR009339">
    <property type="entry name" value="DUF998"/>
</dbReference>
<keyword evidence="1" id="KW-0472">Membrane</keyword>
<proteinExistence type="predicted"/>
<dbReference type="Proteomes" id="UP001501470">
    <property type="component" value="Unassembled WGS sequence"/>
</dbReference>
<protein>
    <recommendedName>
        <fullName evidence="4">DUF998 domain-containing protein</fullName>
    </recommendedName>
</protein>
<feature type="transmembrane region" description="Helical" evidence="1">
    <location>
        <begin position="128"/>
        <end position="146"/>
    </location>
</feature>
<reference evidence="2 3" key="1">
    <citation type="journal article" date="2019" name="Int. J. Syst. Evol. Microbiol.">
        <title>The Global Catalogue of Microorganisms (GCM) 10K type strain sequencing project: providing services to taxonomists for standard genome sequencing and annotation.</title>
        <authorList>
            <consortium name="The Broad Institute Genomics Platform"/>
            <consortium name="The Broad Institute Genome Sequencing Center for Infectious Disease"/>
            <person name="Wu L."/>
            <person name="Ma J."/>
        </authorList>
    </citation>
    <scope>NUCLEOTIDE SEQUENCE [LARGE SCALE GENOMIC DNA]</scope>
    <source>
        <strain evidence="2 3">JCM 15933</strain>
    </source>
</reference>
<keyword evidence="1" id="KW-1133">Transmembrane helix</keyword>
<feature type="transmembrane region" description="Helical" evidence="1">
    <location>
        <begin position="97"/>
        <end position="116"/>
    </location>
</feature>
<keyword evidence="1" id="KW-0812">Transmembrane</keyword>
<dbReference type="EMBL" id="BAAAQD010000006">
    <property type="protein sequence ID" value="GAA1517571.1"/>
    <property type="molecule type" value="Genomic_DNA"/>
</dbReference>
<accession>A0ABN2AEG5</accession>
<feature type="transmembrane region" description="Helical" evidence="1">
    <location>
        <begin position="73"/>
        <end position="91"/>
    </location>
</feature>
<evidence type="ECO:0008006" key="4">
    <source>
        <dbReference type="Google" id="ProtNLM"/>
    </source>
</evidence>
<comment type="caution">
    <text evidence="2">The sequence shown here is derived from an EMBL/GenBank/DDBJ whole genome shotgun (WGS) entry which is preliminary data.</text>
</comment>
<evidence type="ECO:0000313" key="3">
    <source>
        <dbReference type="Proteomes" id="UP001501470"/>
    </source>
</evidence>